<accession>A0A9X0WHV4</accession>
<reference evidence="1 2" key="1">
    <citation type="journal article" date="2020" name="Microorganisms">
        <title>Osmotic Adaptation and Compatible Solute Biosynthesis of Phototrophic Bacteria as Revealed from Genome Analyses.</title>
        <authorList>
            <person name="Imhoff J.F."/>
            <person name="Rahn T."/>
            <person name="Kunzel S."/>
            <person name="Keller A."/>
            <person name="Neulinger S.C."/>
        </authorList>
    </citation>
    <scope>NUCLEOTIDE SEQUENCE [LARGE SCALE GENOMIC DNA]</scope>
    <source>
        <strain evidence="1 2">DSM 21303</strain>
    </source>
</reference>
<dbReference type="RefSeq" id="WP_200387622.1">
    <property type="nucleotide sequence ID" value="NZ_NRSD01000007.1"/>
</dbReference>
<dbReference type="AlphaFoldDB" id="A0A9X0WHV4"/>
<dbReference type="Proteomes" id="UP001138802">
    <property type="component" value="Unassembled WGS sequence"/>
</dbReference>
<proteinExistence type="predicted"/>
<evidence type="ECO:0008006" key="3">
    <source>
        <dbReference type="Google" id="ProtNLM"/>
    </source>
</evidence>
<name>A0A9X0WHV4_9GAMM</name>
<keyword evidence="2" id="KW-1185">Reference proteome</keyword>
<protein>
    <recommendedName>
        <fullName evidence="3">DUF4007 family protein</fullName>
    </recommendedName>
</protein>
<evidence type="ECO:0000313" key="2">
    <source>
        <dbReference type="Proteomes" id="UP001138802"/>
    </source>
</evidence>
<organism evidence="1 2">
    <name type="scientific">Thiocapsa imhoffii</name>
    <dbReference type="NCBI Taxonomy" id="382777"/>
    <lineage>
        <taxon>Bacteria</taxon>
        <taxon>Pseudomonadati</taxon>
        <taxon>Pseudomonadota</taxon>
        <taxon>Gammaproteobacteria</taxon>
        <taxon>Chromatiales</taxon>
        <taxon>Chromatiaceae</taxon>
        <taxon>Thiocapsa</taxon>
    </lineage>
</organism>
<dbReference type="EMBL" id="NRSD01000007">
    <property type="protein sequence ID" value="MBK1644816.1"/>
    <property type="molecule type" value="Genomic_DNA"/>
</dbReference>
<comment type="caution">
    <text evidence="1">The sequence shown here is derived from an EMBL/GenBank/DDBJ whole genome shotgun (WGS) entry which is preliminary data.</text>
</comment>
<evidence type="ECO:0000313" key="1">
    <source>
        <dbReference type="EMBL" id="MBK1644816.1"/>
    </source>
</evidence>
<sequence>MTPTSLPSPLPLNFPQTFLADRRLLGQLLEFAERGGTGTIETIGDATGIPTGQSTGKVEPMIHYARGMGLVQAWKANGVWQLQASLLGRMVLQEDAFLAEPLTLWLLHLLLSRRLGRAVPAVGLADPWFQLFAEGRLRLGEQVDQEAYTRLLVERHGAKGYLKGLAALVLRMYRERAAFGDAGILSRTGADGAERFVREPAPFEVPFFPAYAVFLWLLWDESYPDVAQLSFDEMVHETRFLTLLGWDGARAAAWLDWLSDERLAQLDRYTGSVMVLRLVSTEVIVGRLYHELI</sequence>
<gene>
    <name evidence="1" type="ORF">CKO25_09170</name>
</gene>